<evidence type="ECO:0000313" key="4">
    <source>
        <dbReference type="EMBL" id="KAG6475572.1"/>
    </source>
</evidence>
<dbReference type="Pfam" id="PF01535">
    <property type="entry name" value="PPR"/>
    <property type="match status" value="7"/>
</dbReference>
<dbReference type="FunFam" id="1.25.40.10:FF:000284">
    <property type="entry name" value="Pentatricopeptide repeat-containing protein"/>
    <property type="match status" value="1"/>
</dbReference>
<feature type="repeat" description="PPR" evidence="2">
    <location>
        <begin position="72"/>
        <end position="106"/>
    </location>
</feature>
<evidence type="ECO:0000259" key="3">
    <source>
        <dbReference type="Pfam" id="PF14432"/>
    </source>
</evidence>
<dbReference type="AlphaFoldDB" id="A0A8J5EZ70"/>
<feature type="repeat" description="PPR" evidence="2">
    <location>
        <begin position="438"/>
        <end position="472"/>
    </location>
</feature>
<dbReference type="PANTHER" id="PTHR47926">
    <property type="entry name" value="PENTATRICOPEPTIDE REPEAT-CONTAINING PROTEIN"/>
    <property type="match status" value="1"/>
</dbReference>
<protein>
    <recommendedName>
        <fullName evidence="3">DYW domain-containing protein</fullName>
    </recommendedName>
</protein>
<name>A0A8J5EZ70_ZINOF</name>
<feature type="repeat" description="PPR" evidence="2">
    <location>
        <begin position="337"/>
        <end position="371"/>
    </location>
</feature>
<dbReference type="InterPro" id="IPR011990">
    <property type="entry name" value="TPR-like_helical_dom_sf"/>
</dbReference>
<dbReference type="InterPro" id="IPR046960">
    <property type="entry name" value="PPR_At4g14850-like_plant"/>
</dbReference>
<sequence>MSPATYSVLLCFGRNSVLCSQARDLKKLHCFILKTLDLAGDTFLSNNLITSYSNRSLLVYARNLFDQILHPNPFSWNGLLSAYSKAGHIPQMEQVFSSMPSRDLVSWNALVSGYIGRGCCERAFDAYRALLLEGRVAANRITFSSLLIIASKCSDFNLGRQVHCHILKFGFASHVFVGSPLVDMYSKAGFVHEAKRVFEDIEEKNVVLYNIMLAGLLRSGKVEDSKKLFDEMEEKDSISWTTMVTGLTQNGLEQQAVDLSRAMRAEGVCMDQFTFGSILTACGGLSALELGKQTHAFIIRTRYDENVFAGSALVDMYSKCRRIESAELVFQRMKTKNVVSWTSMLVGYGQNGCSEEAVRTYCEMQKQGIEPDDFTLGSVISSCANLASLEEGAQLHCKANISGLISFITVSNAIVTLYGKCGIIEDSHKLFNEMRSRDSVSWTALVSGYAQFGKANETMDLFERMLNEGVMPDGITFIGVLSACSRAGLVEKGYRYYNSMIHDHHIVPTADHYTCMIDLLSRSGRLKEAENFIKQMPCRPDAVAWATLLSSCRFRNELEIGKWAAENLLELEPQNPASYVLLSSLHAARGNWDEVAHLRKGMRDKNVRKEPGCSWIKYKNKVHIFSADDQSHPYSERIYAELEKLSSKMIAEGYKPDVSSVLHDVTESAKIHLLSHHSEKLAIAFGLIFIPPELPIRVVKNLRVCMDCHNATKFISKISNREILVRDSIRFHKFSGGACSCGDFW</sequence>
<dbReference type="FunFam" id="1.25.40.10:FF:000472">
    <property type="entry name" value="Putative pentatricopeptide repeat-containing protein"/>
    <property type="match status" value="1"/>
</dbReference>
<reference evidence="4 5" key="1">
    <citation type="submission" date="2020-08" db="EMBL/GenBank/DDBJ databases">
        <title>Plant Genome Project.</title>
        <authorList>
            <person name="Zhang R.-G."/>
        </authorList>
    </citation>
    <scope>NUCLEOTIDE SEQUENCE [LARGE SCALE GENOMIC DNA]</scope>
    <source>
        <tissue evidence="4">Rhizome</tissue>
    </source>
</reference>
<dbReference type="InterPro" id="IPR046848">
    <property type="entry name" value="E_motif"/>
</dbReference>
<dbReference type="EMBL" id="JACMSC010000018">
    <property type="protein sequence ID" value="KAG6475572.1"/>
    <property type="molecule type" value="Genomic_DNA"/>
</dbReference>
<evidence type="ECO:0000256" key="1">
    <source>
        <dbReference type="ARBA" id="ARBA00022737"/>
    </source>
</evidence>
<comment type="caution">
    <text evidence="4">The sequence shown here is derived from an EMBL/GenBank/DDBJ whole genome shotgun (WGS) entry which is preliminary data.</text>
</comment>
<gene>
    <name evidence="4" type="ORF">ZIOFF_064800</name>
</gene>
<dbReference type="Proteomes" id="UP000734854">
    <property type="component" value="Unassembled WGS sequence"/>
</dbReference>
<dbReference type="PANTHER" id="PTHR47926:SF511">
    <property type="entry name" value="PENTATRICOPEPTIDE REPEAT-CONTAINING PROTEIN"/>
    <property type="match status" value="1"/>
</dbReference>
<evidence type="ECO:0000256" key="2">
    <source>
        <dbReference type="PROSITE-ProRule" id="PRU00708"/>
    </source>
</evidence>
<dbReference type="FunFam" id="1.25.40.10:FF:000442">
    <property type="entry name" value="Pentatricopeptide repeat-containing protein At3g49710"/>
    <property type="match status" value="2"/>
</dbReference>
<evidence type="ECO:0000313" key="5">
    <source>
        <dbReference type="Proteomes" id="UP000734854"/>
    </source>
</evidence>
<dbReference type="GO" id="GO:0009451">
    <property type="term" value="P:RNA modification"/>
    <property type="evidence" value="ECO:0007669"/>
    <property type="project" value="InterPro"/>
</dbReference>
<feature type="repeat" description="PPR" evidence="2">
    <location>
        <begin position="205"/>
        <end position="239"/>
    </location>
</feature>
<dbReference type="NCBIfam" id="TIGR00756">
    <property type="entry name" value="PPR"/>
    <property type="match status" value="6"/>
</dbReference>
<feature type="domain" description="DYW" evidence="3">
    <location>
        <begin position="653"/>
        <end position="745"/>
    </location>
</feature>
<dbReference type="Pfam" id="PF14432">
    <property type="entry name" value="DYW_deaminase"/>
    <property type="match status" value="1"/>
</dbReference>
<proteinExistence type="predicted"/>
<dbReference type="Pfam" id="PF20431">
    <property type="entry name" value="E_motif"/>
    <property type="match status" value="1"/>
</dbReference>
<organism evidence="4 5">
    <name type="scientific">Zingiber officinale</name>
    <name type="common">Ginger</name>
    <name type="synonym">Amomum zingiber</name>
    <dbReference type="NCBI Taxonomy" id="94328"/>
    <lineage>
        <taxon>Eukaryota</taxon>
        <taxon>Viridiplantae</taxon>
        <taxon>Streptophyta</taxon>
        <taxon>Embryophyta</taxon>
        <taxon>Tracheophyta</taxon>
        <taxon>Spermatophyta</taxon>
        <taxon>Magnoliopsida</taxon>
        <taxon>Liliopsida</taxon>
        <taxon>Zingiberales</taxon>
        <taxon>Zingiberaceae</taxon>
        <taxon>Zingiber</taxon>
    </lineage>
</organism>
<keyword evidence="1" id="KW-0677">Repeat</keyword>
<accession>A0A8J5EZ70</accession>
<dbReference type="FunFam" id="1.25.40.10:FF:000366">
    <property type="entry name" value="Pentatricopeptide (PPR) repeat-containing protein"/>
    <property type="match status" value="1"/>
</dbReference>
<dbReference type="Gene3D" id="1.25.40.10">
    <property type="entry name" value="Tetratricopeptide repeat domain"/>
    <property type="match status" value="5"/>
</dbReference>
<dbReference type="InterPro" id="IPR032867">
    <property type="entry name" value="DYW_dom"/>
</dbReference>
<keyword evidence="5" id="KW-1185">Reference proteome</keyword>
<dbReference type="GO" id="GO:0003723">
    <property type="term" value="F:RNA binding"/>
    <property type="evidence" value="ECO:0007669"/>
    <property type="project" value="InterPro"/>
</dbReference>
<dbReference type="InterPro" id="IPR002885">
    <property type="entry name" value="PPR_rpt"/>
</dbReference>
<dbReference type="PROSITE" id="PS51375">
    <property type="entry name" value="PPR"/>
    <property type="match status" value="4"/>
</dbReference>
<dbReference type="Pfam" id="PF13041">
    <property type="entry name" value="PPR_2"/>
    <property type="match status" value="2"/>
</dbReference>
<dbReference type="GO" id="GO:0008270">
    <property type="term" value="F:zinc ion binding"/>
    <property type="evidence" value="ECO:0007669"/>
    <property type="project" value="InterPro"/>
</dbReference>